<gene>
    <name evidence="1" type="ORF">VITISV_038197</name>
</gene>
<name>A5BKW7_VITVI</name>
<dbReference type="AlphaFoldDB" id="A5BKW7"/>
<protein>
    <submittedName>
        <fullName evidence="1">Uncharacterized protein</fullName>
    </submittedName>
</protein>
<sequence length="92" mass="10085">MALVCQKVASQLRNPLRNGAFPAKMGSFMLWWFVVVSQLRNDAISQLRNGAPVLRNGTRVPKVASQLRNSLRNGALAAKLGIFTLWSFAAVS</sequence>
<evidence type="ECO:0000313" key="1">
    <source>
        <dbReference type="EMBL" id="CAN83355.1"/>
    </source>
</evidence>
<reference evidence="1" key="1">
    <citation type="journal article" date="2007" name="PLoS ONE">
        <title>The first genome sequence of an elite grapevine cultivar (Pinot noir Vitis vinifera L.): coping with a highly heterozygous genome.</title>
        <authorList>
            <person name="Velasco R."/>
            <person name="Zharkikh A."/>
            <person name="Troggio M."/>
            <person name="Cartwright D.A."/>
            <person name="Cestaro A."/>
            <person name="Pruss D."/>
            <person name="Pindo M."/>
            <person name="FitzGerald L.M."/>
            <person name="Vezzulli S."/>
            <person name="Reid J."/>
            <person name="Malacarne G."/>
            <person name="Iliev D."/>
            <person name="Coppola G."/>
            <person name="Wardell B."/>
            <person name="Micheletti D."/>
            <person name="Macalma T."/>
            <person name="Facci M."/>
            <person name="Mitchell J.T."/>
            <person name="Perazzolli M."/>
            <person name="Eldredge G."/>
            <person name="Gatto P."/>
            <person name="Oyzerski R."/>
            <person name="Moretto M."/>
            <person name="Gutin N."/>
            <person name="Stefanini M."/>
            <person name="Chen Y."/>
            <person name="Segala C."/>
            <person name="Davenport C."/>
            <person name="Dematte L."/>
            <person name="Mraz A."/>
            <person name="Battilana J."/>
            <person name="Stormo K."/>
            <person name="Costa F."/>
            <person name="Tao Q."/>
            <person name="Si-Ammour A."/>
            <person name="Harkins T."/>
            <person name="Lackey A."/>
            <person name="Perbost C."/>
            <person name="Taillon B."/>
            <person name="Stella A."/>
            <person name="Solovyev V."/>
            <person name="Fawcett J.A."/>
            <person name="Sterck L."/>
            <person name="Vandepoele K."/>
            <person name="Grando S.M."/>
            <person name="Toppo S."/>
            <person name="Moser C."/>
            <person name="Lanchbury J."/>
            <person name="Bogden R."/>
            <person name="Skolnick M."/>
            <person name="Sgaramella V."/>
            <person name="Bhatnagar S.K."/>
            <person name="Fontana P."/>
            <person name="Gutin A."/>
            <person name="Van de Peer Y."/>
            <person name="Salamini F."/>
            <person name="Viola R."/>
        </authorList>
    </citation>
    <scope>NUCLEOTIDE SEQUENCE</scope>
</reference>
<accession>A5BKW7</accession>
<dbReference type="EMBL" id="AM462995">
    <property type="protein sequence ID" value="CAN83355.1"/>
    <property type="molecule type" value="Genomic_DNA"/>
</dbReference>
<proteinExistence type="predicted"/>
<organism evidence="1">
    <name type="scientific">Vitis vinifera</name>
    <name type="common">Grape</name>
    <dbReference type="NCBI Taxonomy" id="29760"/>
    <lineage>
        <taxon>Eukaryota</taxon>
        <taxon>Viridiplantae</taxon>
        <taxon>Streptophyta</taxon>
        <taxon>Embryophyta</taxon>
        <taxon>Tracheophyta</taxon>
        <taxon>Spermatophyta</taxon>
        <taxon>Magnoliopsida</taxon>
        <taxon>eudicotyledons</taxon>
        <taxon>Gunneridae</taxon>
        <taxon>Pentapetalae</taxon>
        <taxon>rosids</taxon>
        <taxon>Vitales</taxon>
        <taxon>Vitaceae</taxon>
        <taxon>Viteae</taxon>
        <taxon>Vitis</taxon>
    </lineage>
</organism>